<dbReference type="HOGENOM" id="CLU_1576449_0_0_0"/>
<evidence type="ECO:0000313" key="4">
    <source>
        <dbReference type="EMBL" id="ACR79443.1"/>
    </source>
</evidence>
<dbReference type="GO" id="GO:0009279">
    <property type="term" value="C:cell outer membrane"/>
    <property type="evidence" value="ECO:0007669"/>
    <property type="project" value="UniProtKB-SubCell"/>
</dbReference>
<dbReference type="RefSeq" id="WP_015868109.1">
    <property type="nucleotide sequence ID" value="NC_012785.1"/>
</dbReference>
<evidence type="ECO:0000313" key="5">
    <source>
        <dbReference type="Proteomes" id="UP000002382"/>
    </source>
</evidence>
<proteinExistence type="predicted"/>
<reference evidence="4 5" key="1">
    <citation type="submission" date="2009-06" db="EMBL/GenBank/DDBJ databases">
        <title>Complete sequence of Thermotogales bacterium TBF 19.5.1.</title>
        <authorList>
            <consortium name="US DOE Joint Genome Institute"/>
            <person name="Lucas S."/>
            <person name="Copeland A."/>
            <person name="Lapidus A."/>
            <person name="Glavina del Rio T."/>
            <person name="Tice H."/>
            <person name="Bruce D."/>
            <person name="Goodwin L."/>
            <person name="Pitluck S."/>
            <person name="Chertkov O."/>
            <person name="Brettin T."/>
            <person name="Detter J.C."/>
            <person name="Han C."/>
            <person name="Schmutz J."/>
            <person name="Larimer F."/>
            <person name="Land M."/>
            <person name="Hauser L."/>
            <person name="Kyrpides N."/>
            <person name="Ovchinnikova G."/>
            <person name="Noll K."/>
        </authorList>
    </citation>
    <scope>NUCLEOTIDE SEQUENCE [LARGE SCALE GENOMIC DNA]</scope>
    <source>
        <strain evidence="5">ATCC BAA-1733 / DSM 21960 / TBF 19.5.1</strain>
    </source>
</reference>
<reference evidence="4 5" key="2">
    <citation type="journal article" date="2011" name="J. Bacteriol.">
        <title>Genome Sequence of Kosmotoga olearia Strain TBF 19.5.1, a Thermophilic Bacterium with a Wide Growth Temperature Range, Isolated from the Troll B Oil Platform in the North Sea.</title>
        <authorList>
            <person name="Swithers K.S."/>
            <person name="Dipippo J.L."/>
            <person name="Bruce D.C."/>
            <person name="Detter C."/>
            <person name="Tapia R."/>
            <person name="Han S."/>
            <person name="Goodwin L.A."/>
            <person name="Han J."/>
            <person name="Woyke T."/>
            <person name="Pitluck S."/>
            <person name="Pennacchio L."/>
            <person name="Nolan M."/>
            <person name="Mikhailova N."/>
            <person name="Land M.L."/>
            <person name="Nesbo C.L."/>
            <person name="Gogarten J.P."/>
            <person name="Noll K.M."/>
        </authorList>
    </citation>
    <scope>NUCLEOTIDE SEQUENCE [LARGE SCALE GENOMIC DNA]</scope>
    <source>
        <strain evidence="5">ATCC BAA-1733 / DSM 21960 / TBF 19.5.1</strain>
    </source>
</reference>
<dbReference type="eggNOG" id="ENOG502ZS3S">
    <property type="taxonomic scope" value="Bacteria"/>
</dbReference>
<comment type="subcellular location">
    <subcellularLocation>
        <location evidence="1">Cell outer membrane</location>
    </subcellularLocation>
</comment>
<dbReference type="NCBIfam" id="TIGR02532">
    <property type="entry name" value="IV_pilin_GFxxxE"/>
    <property type="match status" value="1"/>
</dbReference>
<organism evidence="4 5">
    <name type="scientific">Kosmotoga olearia (strain ATCC BAA-1733 / DSM 21960 / TBF 19.5.1)</name>
    <dbReference type="NCBI Taxonomy" id="521045"/>
    <lineage>
        <taxon>Bacteria</taxon>
        <taxon>Thermotogati</taxon>
        <taxon>Thermotogota</taxon>
        <taxon>Thermotogae</taxon>
        <taxon>Kosmotogales</taxon>
        <taxon>Kosmotogaceae</taxon>
        <taxon>Kosmotoga</taxon>
    </lineage>
</organism>
<dbReference type="KEGG" id="kol:Kole_0728"/>
<dbReference type="AlphaFoldDB" id="C5CFM5"/>
<keyword evidence="5" id="KW-1185">Reference proteome</keyword>
<keyword evidence="2" id="KW-0998">Cell outer membrane</keyword>
<dbReference type="EMBL" id="CP001634">
    <property type="protein sequence ID" value="ACR79443.1"/>
    <property type="molecule type" value="Genomic_DNA"/>
</dbReference>
<dbReference type="Proteomes" id="UP000002382">
    <property type="component" value="Chromosome"/>
</dbReference>
<dbReference type="Pfam" id="PF07963">
    <property type="entry name" value="N_methyl"/>
    <property type="match status" value="1"/>
</dbReference>
<evidence type="ECO:0000256" key="2">
    <source>
        <dbReference type="ARBA" id="ARBA00023237"/>
    </source>
</evidence>
<dbReference type="OrthoDB" id="9997192at2"/>
<keyword evidence="3" id="KW-1133">Transmembrane helix</keyword>
<gene>
    <name evidence="4" type="ordered locus">Kole_0728</name>
</gene>
<dbReference type="STRING" id="521045.Kole_0728"/>
<evidence type="ECO:0000256" key="3">
    <source>
        <dbReference type="SAM" id="Phobius"/>
    </source>
</evidence>
<accession>C5CFM5</accession>
<protein>
    <recommendedName>
        <fullName evidence="6">Prepilin-type N-terminal cleavage/methylation domain-containing protein</fullName>
    </recommendedName>
</protein>
<sequence>MKKSIGKKGFTLTETLVALILSTIIITTATLITGMILKNANVINASIELEENIINFQTSLRYIVSRHWTGLASITETSDTIYLNIAVPYAGDESSETHYATLTAFISHDADTKQLIFYFPNSDGNLTSKVIAEDIVDFSVYPHNQWLFYKVTFEYKNLSKTIEGAVKYF</sequence>
<evidence type="ECO:0000256" key="1">
    <source>
        <dbReference type="ARBA" id="ARBA00004442"/>
    </source>
</evidence>
<name>C5CFM5_KOSOT</name>
<keyword evidence="3" id="KW-0472">Membrane</keyword>
<keyword evidence="3" id="KW-0812">Transmembrane</keyword>
<evidence type="ECO:0008006" key="6">
    <source>
        <dbReference type="Google" id="ProtNLM"/>
    </source>
</evidence>
<dbReference type="InterPro" id="IPR012902">
    <property type="entry name" value="N_methyl_site"/>
</dbReference>
<feature type="transmembrane region" description="Helical" evidence="3">
    <location>
        <begin position="12"/>
        <end position="37"/>
    </location>
</feature>